<reference evidence="3 4" key="1">
    <citation type="journal article" date="2018" name="Mol. Biol. Evol.">
        <title>Broad Genomic Sampling Reveals a Smut Pathogenic Ancestry of the Fungal Clade Ustilaginomycotina.</title>
        <authorList>
            <person name="Kijpornyongpan T."/>
            <person name="Mondo S.J."/>
            <person name="Barry K."/>
            <person name="Sandor L."/>
            <person name="Lee J."/>
            <person name="Lipzen A."/>
            <person name="Pangilinan J."/>
            <person name="LaButti K."/>
            <person name="Hainaut M."/>
            <person name="Henrissat B."/>
            <person name="Grigoriev I.V."/>
            <person name="Spatafora J.W."/>
            <person name="Aime M.C."/>
        </authorList>
    </citation>
    <scope>NUCLEOTIDE SEQUENCE [LARGE SCALE GENOMIC DNA]</scope>
    <source>
        <strain evidence="3 4">MCA 4198</strain>
    </source>
</reference>
<name>A0A316YJ46_9BASI</name>
<dbReference type="GeneID" id="37041981"/>
<feature type="region of interest" description="Disordered" evidence="1">
    <location>
        <begin position="67"/>
        <end position="204"/>
    </location>
</feature>
<dbReference type="EMBL" id="KZ819637">
    <property type="protein sequence ID" value="PWN89447.1"/>
    <property type="molecule type" value="Genomic_DNA"/>
</dbReference>
<protein>
    <submittedName>
        <fullName evidence="3">Uncharacterized protein</fullName>
    </submittedName>
</protein>
<feature type="compositionally biased region" description="Polar residues" evidence="1">
    <location>
        <begin position="73"/>
        <end position="88"/>
    </location>
</feature>
<evidence type="ECO:0000256" key="1">
    <source>
        <dbReference type="SAM" id="MobiDB-lite"/>
    </source>
</evidence>
<sequence>MKFSSCMKFSSFILITILLYAVTLFASAGAEEDGELSLVKRARTKKRHREHLSNHWFADYGAFHQQKVDDGNDNSPRLQTTHKTAQAETSHRPQRNKAASFVIPESSDHLPGSSAEWQLSREDSPCSSQDWEPGGPPPTSSSSAESGDWNSQGTFSASYSSDWDPEQARRHTSSTARTRNQRQDRPPRLQQMTSAYVEPESQQR</sequence>
<feature type="compositionally biased region" description="Polar residues" evidence="1">
    <location>
        <begin position="190"/>
        <end position="204"/>
    </location>
</feature>
<dbReference type="AlphaFoldDB" id="A0A316YJ46"/>
<dbReference type="InParanoid" id="A0A316YJ46"/>
<keyword evidence="2" id="KW-0732">Signal</keyword>
<dbReference type="Proteomes" id="UP000245768">
    <property type="component" value="Unassembled WGS sequence"/>
</dbReference>
<gene>
    <name evidence="3" type="ORF">FA10DRAFT_261259</name>
</gene>
<evidence type="ECO:0000313" key="3">
    <source>
        <dbReference type="EMBL" id="PWN89447.1"/>
    </source>
</evidence>
<evidence type="ECO:0000256" key="2">
    <source>
        <dbReference type="SAM" id="SignalP"/>
    </source>
</evidence>
<keyword evidence="4" id="KW-1185">Reference proteome</keyword>
<evidence type="ECO:0000313" key="4">
    <source>
        <dbReference type="Proteomes" id="UP000245768"/>
    </source>
</evidence>
<feature type="compositionally biased region" description="Polar residues" evidence="1">
    <location>
        <begin position="144"/>
        <end position="161"/>
    </location>
</feature>
<dbReference type="RefSeq" id="XP_025376645.1">
    <property type="nucleotide sequence ID" value="XM_025520065.1"/>
</dbReference>
<feature type="signal peptide" evidence="2">
    <location>
        <begin position="1"/>
        <end position="30"/>
    </location>
</feature>
<feature type="chain" id="PRO_5016399339" evidence="2">
    <location>
        <begin position="31"/>
        <end position="204"/>
    </location>
</feature>
<proteinExistence type="predicted"/>
<organism evidence="3 4">
    <name type="scientific">Acaromyces ingoldii</name>
    <dbReference type="NCBI Taxonomy" id="215250"/>
    <lineage>
        <taxon>Eukaryota</taxon>
        <taxon>Fungi</taxon>
        <taxon>Dikarya</taxon>
        <taxon>Basidiomycota</taxon>
        <taxon>Ustilaginomycotina</taxon>
        <taxon>Exobasidiomycetes</taxon>
        <taxon>Exobasidiales</taxon>
        <taxon>Cryptobasidiaceae</taxon>
        <taxon>Acaromyces</taxon>
    </lineage>
</organism>
<accession>A0A316YJ46</accession>